<evidence type="ECO:0000313" key="1">
    <source>
        <dbReference type="EMBL" id="EIM32031.1"/>
    </source>
</evidence>
<accession>I4Z739</accession>
<keyword evidence="2" id="KW-1185">Reference proteome</keyword>
<gene>
    <name evidence="1" type="ORF">PrebiDRAFT_0243</name>
</gene>
<reference evidence="1 2" key="1">
    <citation type="submission" date="2012-02" db="EMBL/GenBank/DDBJ databases">
        <title>Improved High-Quality Draft genome of Prevotella bivia DSM 20514.</title>
        <authorList>
            <consortium name="US DOE Joint Genome Institute (JGI-PGF)"/>
            <person name="Lucas S."/>
            <person name="Copeland A."/>
            <person name="Lapidus A."/>
            <person name="Bruce D."/>
            <person name="Goodwin L."/>
            <person name="Pitluck S."/>
            <person name="Peters L."/>
            <person name="Mikhailova N."/>
            <person name="Munk A.C.C."/>
            <person name="Kyrpides N."/>
            <person name="Mavromatis K."/>
            <person name="Detter J.C."/>
            <person name="Han C."/>
            <person name="Land M."/>
            <person name="Hauser L."/>
            <person name="Markowitz V."/>
            <person name="Cheng J.-F."/>
            <person name="Hugenholtz P."/>
            <person name="Woyke T."/>
            <person name="Wu D."/>
            <person name="Gronow S."/>
            <person name="Wellnitz S."/>
            <person name="Brambilla E."/>
            <person name="Klenk H.-P."/>
            <person name="Eisen J.A."/>
        </authorList>
    </citation>
    <scope>NUCLEOTIDE SEQUENCE [LARGE SCALE GENOMIC DNA]</scope>
    <source>
        <strain evidence="1 2">DSM 20514</strain>
    </source>
</reference>
<evidence type="ECO:0000313" key="2">
    <source>
        <dbReference type="Proteomes" id="UP000002786"/>
    </source>
</evidence>
<dbReference type="EMBL" id="JH660660">
    <property type="protein sequence ID" value="EIM32031.1"/>
    <property type="molecule type" value="Genomic_DNA"/>
</dbReference>
<organism evidence="1 2">
    <name type="scientific">Prevotella bivia DSM 20514</name>
    <dbReference type="NCBI Taxonomy" id="868129"/>
    <lineage>
        <taxon>Bacteria</taxon>
        <taxon>Pseudomonadati</taxon>
        <taxon>Bacteroidota</taxon>
        <taxon>Bacteroidia</taxon>
        <taxon>Bacteroidales</taxon>
        <taxon>Prevotellaceae</taxon>
        <taxon>Prevotella</taxon>
    </lineage>
</organism>
<dbReference type="HOGENOM" id="CLU_1234124_0_0_10"/>
<protein>
    <recommendedName>
        <fullName evidence="3">KWG repeat protein</fullName>
    </recommendedName>
</protein>
<dbReference type="Proteomes" id="UP000002786">
    <property type="component" value="Unassembled WGS sequence"/>
</dbReference>
<dbReference type="AlphaFoldDB" id="I4Z739"/>
<proteinExistence type="predicted"/>
<name>I4Z739_9BACT</name>
<evidence type="ECO:0008006" key="3">
    <source>
        <dbReference type="Google" id="ProtNLM"/>
    </source>
</evidence>
<sequence length="246" mass="28801">MKDTLSLRKSGGRLMITQDNFNLEYTDPIEVYQIRHFVCKEICRQIHRYIKAMSGSKQQMLLFEEHLQGLSLDEKEATIAQYLDLNRKALKGLDMKLVLARAMANYCDTYSYLVTLINDKRRIVQYLQLINDIYIRYHTVFEENGKFGIADYKGNVIVSPKYEFLRTCYMYVGTFQILPIIAQLEGKMGVILPDGKDTIVIPFDYDSISLREEPPYFDAKRKGRHVYLNMDGSKYAKKQVEEKEKK</sequence>